<evidence type="ECO:0008006" key="3">
    <source>
        <dbReference type="Google" id="ProtNLM"/>
    </source>
</evidence>
<dbReference type="GO" id="GO:0005634">
    <property type="term" value="C:nucleus"/>
    <property type="evidence" value="ECO:0007669"/>
    <property type="project" value="TreeGrafter"/>
</dbReference>
<organism evidence="1 2">
    <name type="scientific">Basidiobolus meristosporus CBS 931.73</name>
    <dbReference type="NCBI Taxonomy" id="1314790"/>
    <lineage>
        <taxon>Eukaryota</taxon>
        <taxon>Fungi</taxon>
        <taxon>Fungi incertae sedis</taxon>
        <taxon>Zoopagomycota</taxon>
        <taxon>Entomophthoromycotina</taxon>
        <taxon>Basidiobolomycetes</taxon>
        <taxon>Basidiobolales</taxon>
        <taxon>Basidiobolaceae</taxon>
        <taxon>Basidiobolus</taxon>
    </lineage>
</organism>
<dbReference type="PANTHER" id="PTHR15615">
    <property type="match status" value="1"/>
</dbReference>
<dbReference type="InterPro" id="IPR013922">
    <property type="entry name" value="Cyclin_PHO80-like"/>
</dbReference>
<dbReference type="OrthoDB" id="286814at2759"/>
<dbReference type="InParanoid" id="A0A1Y1XU35"/>
<comment type="caution">
    <text evidence="1">The sequence shown here is derived from an EMBL/GenBank/DDBJ whole genome shotgun (WGS) entry which is preliminary data.</text>
</comment>
<name>A0A1Y1XU35_9FUNG</name>
<dbReference type="GO" id="GO:0016538">
    <property type="term" value="F:cyclin-dependent protein serine/threonine kinase regulator activity"/>
    <property type="evidence" value="ECO:0007669"/>
    <property type="project" value="TreeGrafter"/>
</dbReference>
<dbReference type="GO" id="GO:0000307">
    <property type="term" value="C:cyclin-dependent protein kinase holoenzyme complex"/>
    <property type="evidence" value="ECO:0007669"/>
    <property type="project" value="TreeGrafter"/>
</dbReference>
<gene>
    <name evidence="1" type="ORF">K493DRAFT_410692</name>
</gene>
<dbReference type="Gene3D" id="1.10.472.10">
    <property type="entry name" value="Cyclin-like"/>
    <property type="match status" value="1"/>
</dbReference>
<dbReference type="AlphaFoldDB" id="A0A1Y1XU35"/>
<dbReference type="STRING" id="1314790.A0A1Y1XU35"/>
<keyword evidence="2" id="KW-1185">Reference proteome</keyword>
<protein>
    <recommendedName>
        <fullName evidence="3">Cyclin N-terminal domain-containing protein</fullName>
    </recommendedName>
</protein>
<evidence type="ECO:0000313" key="2">
    <source>
        <dbReference type="Proteomes" id="UP000193498"/>
    </source>
</evidence>
<dbReference type="GO" id="GO:0019901">
    <property type="term" value="F:protein kinase binding"/>
    <property type="evidence" value="ECO:0007669"/>
    <property type="project" value="InterPro"/>
</dbReference>
<dbReference type="PANTHER" id="PTHR15615:SF36">
    <property type="entry name" value="PHO85 CYCLIN-5"/>
    <property type="match status" value="1"/>
</dbReference>
<evidence type="ECO:0000313" key="1">
    <source>
        <dbReference type="EMBL" id="ORX89006.1"/>
    </source>
</evidence>
<proteinExistence type="predicted"/>
<reference evidence="1 2" key="1">
    <citation type="submission" date="2016-07" db="EMBL/GenBank/DDBJ databases">
        <title>Pervasive Adenine N6-methylation of Active Genes in Fungi.</title>
        <authorList>
            <consortium name="DOE Joint Genome Institute"/>
            <person name="Mondo S.J."/>
            <person name="Dannebaum R.O."/>
            <person name="Kuo R.C."/>
            <person name="Labutti K."/>
            <person name="Haridas S."/>
            <person name="Kuo A."/>
            <person name="Salamov A."/>
            <person name="Ahrendt S.R."/>
            <person name="Lipzen A."/>
            <person name="Sullivan W."/>
            <person name="Andreopoulos W.B."/>
            <person name="Clum A."/>
            <person name="Lindquist E."/>
            <person name="Daum C."/>
            <person name="Ramamoorthy G.K."/>
            <person name="Gryganskyi A."/>
            <person name="Culley D."/>
            <person name="Magnuson J.K."/>
            <person name="James T.Y."/>
            <person name="O'Malley M.A."/>
            <person name="Stajich J.E."/>
            <person name="Spatafora J.W."/>
            <person name="Visel A."/>
            <person name="Grigoriev I.V."/>
        </authorList>
    </citation>
    <scope>NUCLEOTIDE SEQUENCE [LARGE SCALE GENOMIC DNA]</scope>
    <source>
        <strain evidence="1 2">CBS 931.73</strain>
    </source>
</reference>
<dbReference type="EMBL" id="MCFE01000483">
    <property type="protein sequence ID" value="ORX89006.1"/>
    <property type="molecule type" value="Genomic_DNA"/>
</dbReference>
<accession>A0A1Y1XU35</accession>
<dbReference type="CDD" id="cd20557">
    <property type="entry name" value="CYCLIN_ScPCL1-like"/>
    <property type="match status" value="1"/>
</dbReference>
<sequence>MHYTGSGLESLVEAVEYVIENIWHPLSSISRTKRLVFRSFIRETVKASQVYPSTVVLSLYYLYKLRGTIQSNMLGQYYDPYGGYCLEELALTSPLFEEIDVHEFDSHLALMNCNHDDRLYFARNTFIGALIAASKYHQEKSPLNMDWARYTNLELSQVNDLELEFLGCIKYHLHVSTEEYEFWNAELLNEAYHFIARDHGKKPHHECNDYVSISGKNKMATRNSSYGGRIRSVRIQIHGLKMNTWKASKYDSVYEQEIEFARQNFTMTVRRAESFRGVLPL</sequence>
<dbReference type="Proteomes" id="UP000193498">
    <property type="component" value="Unassembled WGS sequence"/>
</dbReference>